<keyword evidence="1" id="KW-0472">Membrane</keyword>
<accession>A0A2P6QQR6</accession>
<name>A0A2P6QQR6_ROSCH</name>
<gene>
    <name evidence="2" type="ORF">RchiOBHm_Chr4g0392561</name>
</gene>
<proteinExistence type="predicted"/>
<dbReference type="AlphaFoldDB" id="A0A2P6QQR6"/>
<dbReference type="Proteomes" id="UP000238479">
    <property type="component" value="Chromosome 4"/>
</dbReference>
<dbReference type="Gramene" id="PRQ36529">
    <property type="protein sequence ID" value="PRQ36529"/>
    <property type="gene ID" value="RchiOBHm_Chr4g0392561"/>
</dbReference>
<organism evidence="2 3">
    <name type="scientific">Rosa chinensis</name>
    <name type="common">China rose</name>
    <dbReference type="NCBI Taxonomy" id="74649"/>
    <lineage>
        <taxon>Eukaryota</taxon>
        <taxon>Viridiplantae</taxon>
        <taxon>Streptophyta</taxon>
        <taxon>Embryophyta</taxon>
        <taxon>Tracheophyta</taxon>
        <taxon>Spermatophyta</taxon>
        <taxon>Magnoliopsida</taxon>
        <taxon>eudicotyledons</taxon>
        <taxon>Gunneridae</taxon>
        <taxon>Pentapetalae</taxon>
        <taxon>rosids</taxon>
        <taxon>fabids</taxon>
        <taxon>Rosales</taxon>
        <taxon>Rosaceae</taxon>
        <taxon>Rosoideae</taxon>
        <taxon>Rosoideae incertae sedis</taxon>
        <taxon>Rosa</taxon>
    </lineage>
</organism>
<evidence type="ECO:0000256" key="1">
    <source>
        <dbReference type="SAM" id="Phobius"/>
    </source>
</evidence>
<feature type="transmembrane region" description="Helical" evidence="1">
    <location>
        <begin position="42"/>
        <end position="62"/>
    </location>
</feature>
<sequence>MLPMSKAKGSSSSGASELAGGFKYHRYPKFLYDNKGTRMKMFSWYSIFLVLNSYLIPSQWLLILCPYKHPPPIQCR</sequence>
<evidence type="ECO:0000313" key="2">
    <source>
        <dbReference type="EMBL" id="PRQ36529.1"/>
    </source>
</evidence>
<protein>
    <submittedName>
        <fullName evidence="2">Uncharacterized protein</fullName>
    </submittedName>
</protein>
<keyword evidence="1" id="KW-0812">Transmembrane</keyword>
<keyword evidence="3" id="KW-1185">Reference proteome</keyword>
<reference evidence="2 3" key="1">
    <citation type="journal article" date="2018" name="Nat. Genet.">
        <title>The Rosa genome provides new insights in the design of modern roses.</title>
        <authorList>
            <person name="Bendahmane M."/>
        </authorList>
    </citation>
    <scope>NUCLEOTIDE SEQUENCE [LARGE SCALE GENOMIC DNA]</scope>
    <source>
        <strain evidence="3">cv. Old Blush</strain>
    </source>
</reference>
<dbReference type="EMBL" id="PDCK01000042">
    <property type="protein sequence ID" value="PRQ36529.1"/>
    <property type="molecule type" value="Genomic_DNA"/>
</dbReference>
<keyword evidence="1" id="KW-1133">Transmembrane helix</keyword>
<evidence type="ECO:0000313" key="3">
    <source>
        <dbReference type="Proteomes" id="UP000238479"/>
    </source>
</evidence>
<comment type="caution">
    <text evidence="2">The sequence shown here is derived from an EMBL/GenBank/DDBJ whole genome shotgun (WGS) entry which is preliminary data.</text>
</comment>